<comment type="caution">
    <text evidence="14">The sequence shown here is derived from an EMBL/GenBank/DDBJ whole genome shotgun (WGS) entry which is preliminary data.</text>
</comment>
<dbReference type="GO" id="GO:0015297">
    <property type="term" value="F:antiporter activity"/>
    <property type="evidence" value="ECO:0007669"/>
    <property type="project" value="UniProtKB-KW"/>
</dbReference>
<keyword evidence="8 13" id="KW-0812">Transmembrane</keyword>
<feature type="transmembrane region" description="Helical" evidence="13">
    <location>
        <begin position="434"/>
        <end position="453"/>
    </location>
</feature>
<dbReference type="EMBL" id="SGJB01000020">
    <property type="protein sequence ID" value="TQQ83885.1"/>
    <property type="molecule type" value="Genomic_DNA"/>
</dbReference>
<dbReference type="GO" id="GO:0006811">
    <property type="term" value="P:monoatomic ion transport"/>
    <property type="evidence" value="ECO:0007669"/>
    <property type="project" value="UniProtKB-KW"/>
</dbReference>
<proteinExistence type="inferred from homology"/>
<evidence type="ECO:0000256" key="2">
    <source>
        <dbReference type="ARBA" id="ARBA00004651"/>
    </source>
</evidence>
<accession>A0A544QT69</accession>
<feature type="transmembrane region" description="Helical" evidence="13">
    <location>
        <begin position="338"/>
        <end position="359"/>
    </location>
</feature>
<evidence type="ECO:0000256" key="1">
    <source>
        <dbReference type="ARBA" id="ARBA00003408"/>
    </source>
</evidence>
<dbReference type="PANTHER" id="PTHR43298:SF2">
    <property type="entry name" value="FMN_FAD EXPORTER YEEO-RELATED"/>
    <property type="match status" value="1"/>
</dbReference>
<dbReference type="Proteomes" id="UP000317863">
    <property type="component" value="Unassembled WGS sequence"/>
</dbReference>
<feature type="transmembrane region" description="Helical" evidence="13">
    <location>
        <begin position="281"/>
        <end position="299"/>
    </location>
</feature>
<protein>
    <recommendedName>
        <fullName evidence="4">Probable multidrug resistance protein NorM</fullName>
    </recommendedName>
    <alternativeName>
        <fullName evidence="12">Multidrug-efflux transporter</fullName>
    </alternativeName>
</protein>
<reference evidence="14 15" key="1">
    <citation type="submission" date="2019-02" db="EMBL/GenBank/DDBJ databases">
        <title>Peptostreptococcaceae bacterium ZHW00191 nov., a new bacterium isolated from the human gut.</title>
        <authorList>
            <person name="Zhou H.-W."/>
            <person name="Chen X.-J."/>
        </authorList>
    </citation>
    <scope>NUCLEOTIDE SEQUENCE [LARGE SCALE GENOMIC DNA]</scope>
    <source>
        <strain evidence="14 15">ZHW00191</strain>
    </source>
</reference>
<name>A0A544QT69_9FIRM</name>
<keyword evidence="5" id="KW-0813">Transport</keyword>
<evidence type="ECO:0000256" key="13">
    <source>
        <dbReference type="SAM" id="Phobius"/>
    </source>
</evidence>
<dbReference type="GO" id="GO:0042910">
    <property type="term" value="F:xenobiotic transmembrane transporter activity"/>
    <property type="evidence" value="ECO:0007669"/>
    <property type="project" value="InterPro"/>
</dbReference>
<evidence type="ECO:0000256" key="5">
    <source>
        <dbReference type="ARBA" id="ARBA00022448"/>
    </source>
</evidence>
<feature type="transmembrane region" description="Helical" evidence="13">
    <location>
        <begin position="29"/>
        <end position="53"/>
    </location>
</feature>
<dbReference type="InterPro" id="IPR002528">
    <property type="entry name" value="MATE_fam"/>
</dbReference>
<dbReference type="NCBIfam" id="TIGR00797">
    <property type="entry name" value="matE"/>
    <property type="match status" value="1"/>
</dbReference>
<sequence length="459" mass="49805">MENNSTITLNKSVTNETISDFNPMTDRKIVPLLLSMALPPMISMLIQSLYNIVDSIFVAQISQDALTAVSIAFPLQNLSLAFSVGLGVAVNANIAMNMGSGNMEKADYYAGQGVILTICHALIFVLLGTFGLRPFFSIFTNDPQVMNYAVQYGSIVITLTFGSLFHVLCEKIFQSNGNMVIPMFLQGFGAIINIILDPILIFGLFGMPKLGVSGAAIATIIGQFSAATLAVTLFIKKSPIKIHKRHLKPNLKLITDLYKIAIPSGMMICMPSILVSVMNRILASVSTAGIAFFGIYYKLQTFVNMPVTGMIQGMRPIVSYNYGADLHDRVVGTIKASLVFSAIILIGGTILFCAIPETLLSMFNASEELLGFGVSGLRILSLGFAFSFIGITMCGVFEALGKGMYSLSISITRQLIVIVVLSLIFVRFMGLNGIWITFPIAELIAAFISVILYKKIIKR</sequence>
<evidence type="ECO:0000256" key="6">
    <source>
        <dbReference type="ARBA" id="ARBA00022449"/>
    </source>
</evidence>
<feature type="transmembrane region" description="Helical" evidence="13">
    <location>
        <begin position="407"/>
        <end position="428"/>
    </location>
</feature>
<feature type="transmembrane region" description="Helical" evidence="13">
    <location>
        <begin position="256"/>
        <end position="275"/>
    </location>
</feature>
<comment type="similarity">
    <text evidence="3">Belongs to the multi antimicrobial extrusion (MATE) (TC 2.A.66.1) family.</text>
</comment>
<dbReference type="OrthoDB" id="9811110at2"/>
<evidence type="ECO:0000313" key="15">
    <source>
        <dbReference type="Proteomes" id="UP000317863"/>
    </source>
</evidence>
<evidence type="ECO:0000256" key="11">
    <source>
        <dbReference type="ARBA" id="ARBA00023136"/>
    </source>
</evidence>
<feature type="transmembrane region" description="Helical" evidence="13">
    <location>
        <begin position="108"/>
        <end position="130"/>
    </location>
</feature>
<evidence type="ECO:0000256" key="4">
    <source>
        <dbReference type="ARBA" id="ARBA00020268"/>
    </source>
</evidence>
<dbReference type="InterPro" id="IPR048279">
    <property type="entry name" value="MdtK-like"/>
</dbReference>
<dbReference type="Pfam" id="PF01554">
    <property type="entry name" value="MatE"/>
    <property type="match status" value="2"/>
</dbReference>
<keyword evidence="6" id="KW-0050">Antiport</keyword>
<dbReference type="GO" id="GO:0005886">
    <property type="term" value="C:plasma membrane"/>
    <property type="evidence" value="ECO:0007669"/>
    <property type="project" value="UniProtKB-SubCell"/>
</dbReference>
<evidence type="ECO:0000256" key="8">
    <source>
        <dbReference type="ARBA" id="ARBA00022692"/>
    </source>
</evidence>
<evidence type="ECO:0000313" key="14">
    <source>
        <dbReference type="EMBL" id="TQQ83885.1"/>
    </source>
</evidence>
<dbReference type="AlphaFoldDB" id="A0A544QT69"/>
<keyword evidence="15" id="KW-1185">Reference proteome</keyword>
<feature type="transmembrane region" description="Helical" evidence="13">
    <location>
        <begin position="180"/>
        <end position="205"/>
    </location>
</feature>
<keyword evidence="7" id="KW-1003">Cell membrane</keyword>
<feature type="transmembrane region" description="Helical" evidence="13">
    <location>
        <begin position="73"/>
        <end position="96"/>
    </location>
</feature>
<keyword evidence="10" id="KW-0406">Ion transport</keyword>
<keyword evidence="9 13" id="KW-1133">Transmembrane helix</keyword>
<organism evidence="14 15">
    <name type="scientific">Peptacetobacter hominis</name>
    <dbReference type="NCBI Taxonomy" id="2743610"/>
    <lineage>
        <taxon>Bacteria</taxon>
        <taxon>Bacillati</taxon>
        <taxon>Bacillota</taxon>
        <taxon>Clostridia</taxon>
        <taxon>Peptostreptococcales</taxon>
        <taxon>Peptostreptococcaceae</taxon>
        <taxon>Peptacetobacter</taxon>
    </lineage>
</organism>
<comment type="subcellular location">
    <subcellularLocation>
        <location evidence="2">Cell membrane</location>
        <topology evidence="2">Multi-pass membrane protein</topology>
    </subcellularLocation>
</comment>
<dbReference type="PANTHER" id="PTHR43298">
    <property type="entry name" value="MULTIDRUG RESISTANCE PROTEIN NORM-RELATED"/>
    <property type="match status" value="1"/>
</dbReference>
<dbReference type="RefSeq" id="WP_142536645.1">
    <property type="nucleotide sequence ID" value="NZ_SGJB01000020.1"/>
</dbReference>
<feature type="transmembrane region" description="Helical" evidence="13">
    <location>
        <begin position="379"/>
        <end position="400"/>
    </location>
</feature>
<dbReference type="InterPro" id="IPR050222">
    <property type="entry name" value="MATE_MdtK"/>
</dbReference>
<evidence type="ECO:0000256" key="9">
    <source>
        <dbReference type="ARBA" id="ARBA00022989"/>
    </source>
</evidence>
<gene>
    <name evidence="14" type="ORF">EXD82_09315</name>
</gene>
<evidence type="ECO:0000256" key="3">
    <source>
        <dbReference type="ARBA" id="ARBA00010199"/>
    </source>
</evidence>
<evidence type="ECO:0000256" key="10">
    <source>
        <dbReference type="ARBA" id="ARBA00023065"/>
    </source>
</evidence>
<dbReference type="PIRSF" id="PIRSF006603">
    <property type="entry name" value="DinF"/>
    <property type="match status" value="1"/>
</dbReference>
<comment type="function">
    <text evidence="1">Multidrug efflux pump.</text>
</comment>
<evidence type="ECO:0000256" key="7">
    <source>
        <dbReference type="ARBA" id="ARBA00022475"/>
    </source>
</evidence>
<keyword evidence="11 13" id="KW-0472">Membrane</keyword>
<feature type="transmembrane region" description="Helical" evidence="13">
    <location>
        <begin position="211"/>
        <end position="235"/>
    </location>
</feature>
<evidence type="ECO:0000256" key="12">
    <source>
        <dbReference type="ARBA" id="ARBA00031636"/>
    </source>
</evidence>
<feature type="transmembrane region" description="Helical" evidence="13">
    <location>
        <begin position="150"/>
        <end position="168"/>
    </location>
</feature>